<protein>
    <submittedName>
        <fullName evidence="2">Large-conductance mechanosensitive channel</fullName>
    </submittedName>
</protein>
<dbReference type="Proteomes" id="UP001230951">
    <property type="component" value="Unassembled WGS sequence"/>
</dbReference>
<keyword evidence="4" id="KW-1185">Reference proteome</keyword>
<sequence>MMLGIHQADAGMPDTGIYFQWGDFLIQFGNLVVIATMVVLFILALVIPFPHGRKRK</sequence>
<gene>
    <name evidence="2" type="ORF">J2S90_001439</name>
    <name evidence="3" type="ORF">J2S93_000261</name>
</gene>
<evidence type="ECO:0000313" key="5">
    <source>
        <dbReference type="Proteomes" id="UP001242995"/>
    </source>
</evidence>
<evidence type="ECO:0000313" key="2">
    <source>
        <dbReference type="EMBL" id="MDP9904493.1"/>
    </source>
</evidence>
<name>A0AAW8D9L5_9MICC</name>
<feature type="transmembrane region" description="Helical" evidence="1">
    <location>
        <begin position="24"/>
        <end position="47"/>
    </location>
</feature>
<evidence type="ECO:0000313" key="4">
    <source>
        <dbReference type="Proteomes" id="UP001230951"/>
    </source>
</evidence>
<proteinExistence type="predicted"/>
<keyword evidence="1" id="KW-0812">Transmembrane</keyword>
<dbReference type="Proteomes" id="UP001242995">
    <property type="component" value="Unassembled WGS sequence"/>
</dbReference>
<evidence type="ECO:0000313" key="3">
    <source>
        <dbReference type="EMBL" id="MDQ0178854.1"/>
    </source>
</evidence>
<dbReference type="EMBL" id="JAUSTF010000001">
    <property type="protein sequence ID" value="MDQ0178854.1"/>
    <property type="molecule type" value="Genomic_DNA"/>
</dbReference>
<evidence type="ECO:0000256" key="1">
    <source>
        <dbReference type="SAM" id="Phobius"/>
    </source>
</evidence>
<reference evidence="2 4" key="1">
    <citation type="submission" date="2023-07" db="EMBL/GenBank/DDBJ databases">
        <title>Sorghum-associated microbial communities from plants grown in Nebraska, USA.</title>
        <authorList>
            <person name="Schachtman D."/>
        </authorList>
    </citation>
    <scope>NUCLEOTIDE SEQUENCE</scope>
    <source>
        <strain evidence="2">DS1006</strain>
        <strain evidence="3 4">DS1016</strain>
    </source>
</reference>
<keyword evidence="1" id="KW-1133">Transmembrane helix</keyword>
<dbReference type="EMBL" id="JAUSRG010000002">
    <property type="protein sequence ID" value="MDP9904493.1"/>
    <property type="molecule type" value="Genomic_DNA"/>
</dbReference>
<organism evidence="2 5">
    <name type="scientific">Arthrobacter bambusae</name>
    <dbReference type="NCBI Taxonomy" id="1338426"/>
    <lineage>
        <taxon>Bacteria</taxon>
        <taxon>Bacillati</taxon>
        <taxon>Actinomycetota</taxon>
        <taxon>Actinomycetes</taxon>
        <taxon>Micrococcales</taxon>
        <taxon>Micrococcaceae</taxon>
        <taxon>Arthrobacter</taxon>
    </lineage>
</organism>
<accession>A0AAW8D9L5</accession>
<dbReference type="AlphaFoldDB" id="A0AAW8D9L5"/>
<dbReference type="RefSeq" id="WP_306960176.1">
    <property type="nucleotide sequence ID" value="NZ_JAUSRG010000002.1"/>
</dbReference>
<comment type="caution">
    <text evidence="2">The sequence shown here is derived from an EMBL/GenBank/DDBJ whole genome shotgun (WGS) entry which is preliminary data.</text>
</comment>
<keyword evidence="1" id="KW-0472">Membrane</keyword>